<keyword evidence="3 8" id="KW-0812">Transmembrane</keyword>
<dbReference type="PANTHER" id="PTHR37534:SF46">
    <property type="entry name" value="ZN(II)2CYS6 TRANSCRIPTION FACTOR (EUROFUNG)"/>
    <property type="match status" value="1"/>
</dbReference>
<feature type="compositionally biased region" description="Polar residues" evidence="7">
    <location>
        <begin position="445"/>
        <end position="454"/>
    </location>
</feature>
<dbReference type="HOGENOM" id="CLU_334618_0_0_1"/>
<keyword evidence="6" id="KW-0539">Nucleus</keyword>
<feature type="region of interest" description="Disordered" evidence="7">
    <location>
        <begin position="369"/>
        <end position="455"/>
    </location>
</feature>
<dbReference type="OrthoDB" id="434972at2759"/>
<dbReference type="InterPro" id="IPR044878">
    <property type="entry name" value="UbiA_sf"/>
</dbReference>
<evidence type="ECO:0000256" key="3">
    <source>
        <dbReference type="ARBA" id="ARBA00022692"/>
    </source>
</evidence>
<dbReference type="PANTHER" id="PTHR37534">
    <property type="entry name" value="TRANSCRIPTIONAL ACTIVATOR PROTEIN UGA3"/>
    <property type="match status" value="1"/>
</dbReference>
<dbReference type="GO" id="GO:0005634">
    <property type="term" value="C:nucleus"/>
    <property type="evidence" value="ECO:0007669"/>
    <property type="project" value="UniProtKB-SubCell"/>
</dbReference>
<gene>
    <name evidence="9" type="ORF">ASPNIDRAFT_45699</name>
</gene>
<evidence type="ECO:0000256" key="2">
    <source>
        <dbReference type="ARBA" id="ARBA00004141"/>
    </source>
</evidence>
<reference evidence="9 10" key="1">
    <citation type="journal article" date="2011" name="Genome Res.">
        <title>Comparative genomics of citric-acid-producing Aspergillus niger ATCC 1015 versus enzyme-producing CBS 513.88.</title>
        <authorList>
            <person name="Andersen M.R."/>
            <person name="Salazar M.P."/>
            <person name="Schaap P.J."/>
            <person name="van de Vondervoort P.J."/>
            <person name="Culley D."/>
            <person name="Thykaer J."/>
            <person name="Frisvad J.C."/>
            <person name="Nielsen K.F."/>
            <person name="Albang R."/>
            <person name="Albermann K."/>
            <person name="Berka R.M."/>
            <person name="Braus G.H."/>
            <person name="Braus-Stromeyer S.A."/>
            <person name="Corrochano L.M."/>
            <person name="Dai Z."/>
            <person name="van Dijck P.W."/>
            <person name="Hofmann G."/>
            <person name="Lasure L.L."/>
            <person name="Magnuson J.K."/>
            <person name="Menke H."/>
            <person name="Meijer M."/>
            <person name="Meijer S.L."/>
            <person name="Nielsen J.B."/>
            <person name="Nielsen M.L."/>
            <person name="van Ooyen A.J."/>
            <person name="Pel H.J."/>
            <person name="Poulsen L."/>
            <person name="Samson R.A."/>
            <person name="Stam H."/>
            <person name="Tsang A."/>
            <person name="van den Brink J.M."/>
            <person name="Atkins A."/>
            <person name="Aerts A."/>
            <person name="Shapiro H."/>
            <person name="Pangilinan J."/>
            <person name="Salamov A."/>
            <person name="Lou Y."/>
            <person name="Lindquist E."/>
            <person name="Lucas S."/>
            <person name="Grimwood J."/>
            <person name="Grigoriev I.V."/>
            <person name="Kubicek C.P."/>
            <person name="Martinez D."/>
            <person name="van Peij N.N."/>
            <person name="Roubos J.A."/>
            <person name="Nielsen J."/>
            <person name="Baker S.E."/>
        </authorList>
    </citation>
    <scope>NUCLEOTIDE SEQUENCE [LARGE SCALE GENOMIC DNA]</scope>
    <source>
        <strain evidence="10">ATCC 1015 / CBS 113.46 / FGSC A1144 / LSHB Ac4 / NCTC 3858a / NRRL 328 / USDA 3528.7</strain>
    </source>
</reference>
<dbReference type="Pfam" id="PF11951">
    <property type="entry name" value="Fungal_trans_2"/>
    <property type="match status" value="1"/>
</dbReference>
<dbReference type="GO" id="GO:0016020">
    <property type="term" value="C:membrane"/>
    <property type="evidence" value="ECO:0007669"/>
    <property type="project" value="UniProtKB-SubCell"/>
</dbReference>
<dbReference type="VEuPathDB" id="FungiDB:ASPNIDRAFT2_45699"/>
<dbReference type="InterPro" id="IPR021858">
    <property type="entry name" value="Fun_TF"/>
</dbReference>
<feature type="transmembrane region" description="Helical" evidence="8">
    <location>
        <begin position="340"/>
        <end position="358"/>
    </location>
</feature>
<evidence type="ECO:0000256" key="5">
    <source>
        <dbReference type="ARBA" id="ARBA00023136"/>
    </source>
</evidence>
<evidence type="ECO:0000256" key="6">
    <source>
        <dbReference type="ARBA" id="ARBA00023242"/>
    </source>
</evidence>
<dbReference type="Proteomes" id="UP000009038">
    <property type="component" value="Unassembled WGS sequence"/>
</dbReference>
<name>G3Y8F0_ASPNA</name>
<feature type="transmembrane region" description="Helical" evidence="8">
    <location>
        <begin position="216"/>
        <end position="235"/>
    </location>
</feature>
<keyword evidence="4 8" id="KW-1133">Transmembrane helix</keyword>
<accession>G3Y8F0</accession>
<comment type="caution">
    <text evidence="9">The sequence shown here is derived from an EMBL/GenBank/DDBJ whole genome shotgun (WGS) entry which is preliminary data.</text>
</comment>
<dbReference type="STRING" id="380704.G3Y8F0"/>
<dbReference type="Gene3D" id="1.10.357.140">
    <property type="entry name" value="UbiA prenyltransferase"/>
    <property type="match status" value="1"/>
</dbReference>
<protein>
    <submittedName>
        <fullName evidence="9">Uncharacterized protein</fullName>
    </submittedName>
</protein>
<sequence length="853" mass="94690">MQTNEAELTYHLLKSNLGAGVLLYLSAACIRLLPPPDLSAFTVFTKIFCISVSHQYCWDIVNQLTSVDEDRINKPERPIPAGRLTVTGAKWRWLISWTVSPAICYTILGGGALIIFILSEALIYICYVWPRLDHWTSRNTFPALWTFLSFRLLNCVVCETYPQLSAQPMVDVILSLWVLGTIHIQEFHDVDGDRKMRRKTLPVIFSDASSMKMLRGITAGLIAVNGLLVILWGWIKCLTSFDLMSAGLVLTGMFHVLGALAVGVRCVYGKSADMDERTPIICEACADVEWEGESVGGPTQSQRWWGVIRRKRKSFFYLKYHSICPPQLVLNNAVTAPRPALVAHVCFTLLLLWVVIYADQLGLGHICEPQQPGRPASEVPSLAYRRPRASRSRGGCTSCKARERSPSPALASPQPSPTSPSSEPAHGTILSSVSDLVPEPDPISPSENILSSVSDDPLSPFSPLWLDVEMILGPIQSPDGAFNPYLHNDDDRSLFNHYVHIVSRALSRSTTTESNNPFLATLLPMAAASETLTSVILGLSGCHWRRIYPQIWDRALARQGRALAQVSNLLRRPNQSRQSFLEACATILLLCLTELFEGTSRVWKWHLKAAGNLLSTAAGTTDRHRLASTPEGTFCLQLFHYLDAMSTISRCKPPLLRAVPLGDNSISGIPPPLLEYLGWVNLLAAHRSRRVDDLSEIGFRTAAAHVRAQLDTWRLEYEATSTALTNSDVDRATTAFEWAVRLRLHQIVDGYDPHHADVENALSRIVTAVLAIPYGSPVEGTLLFPLVIAGASCRDIMERRMVVKERLMVMENTLGFGHISHARRLLETVWADEGGDGNWARIRYSMFPGVVFV</sequence>
<comment type="subcellular location">
    <subcellularLocation>
        <location evidence="2">Membrane</location>
        <topology evidence="2">Multi-pass membrane protein</topology>
    </subcellularLocation>
    <subcellularLocation>
        <location evidence="1">Nucleus</location>
    </subcellularLocation>
</comment>
<evidence type="ECO:0000256" key="8">
    <source>
        <dbReference type="SAM" id="Phobius"/>
    </source>
</evidence>
<dbReference type="GO" id="GO:0016765">
    <property type="term" value="F:transferase activity, transferring alkyl or aryl (other than methyl) groups"/>
    <property type="evidence" value="ECO:0007669"/>
    <property type="project" value="InterPro"/>
</dbReference>
<dbReference type="CDD" id="cd13965">
    <property type="entry name" value="PT_UbiA_3"/>
    <property type="match status" value="1"/>
</dbReference>
<evidence type="ECO:0000313" key="9">
    <source>
        <dbReference type="EMBL" id="EHA21059.1"/>
    </source>
</evidence>
<dbReference type="InterPro" id="IPR000537">
    <property type="entry name" value="UbiA_prenyltransferase"/>
</dbReference>
<organism evidence="9 10">
    <name type="scientific">Aspergillus niger (strain ATCC 1015 / CBS 113.46 / FGSC A1144 / LSHB Ac4 / NCTC 3858a / NRRL 328 / USDA 3528.7)</name>
    <dbReference type="NCBI Taxonomy" id="380704"/>
    <lineage>
        <taxon>Eukaryota</taxon>
        <taxon>Fungi</taxon>
        <taxon>Dikarya</taxon>
        <taxon>Ascomycota</taxon>
        <taxon>Pezizomycotina</taxon>
        <taxon>Eurotiomycetes</taxon>
        <taxon>Eurotiomycetidae</taxon>
        <taxon>Eurotiales</taxon>
        <taxon>Aspergillaceae</taxon>
        <taxon>Aspergillus</taxon>
        <taxon>Aspergillus subgen. Circumdati</taxon>
    </lineage>
</organism>
<feature type="transmembrane region" description="Helical" evidence="8">
    <location>
        <begin position="247"/>
        <end position="268"/>
    </location>
</feature>
<feature type="transmembrane region" description="Helical" evidence="8">
    <location>
        <begin position="102"/>
        <end position="129"/>
    </location>
</feature>
<evidence type="ECO:0000256" key="7">
    <source>
        <dbReference type="SAM" id="MobiDB-lite"/>
    </source>
</evidence>
<evidence type="ECO:0000256" key="1">
    <source>
        <dbReference type="ARBA" id="ARBA00004123"/>
    </source>
</evidence>
<dbReference type="EMBL" id="ACJE01000015">
    <property type="protein sequence ID" value="EHA21059.1"/>
    <property type="molecule type" value="Genomic_DNA"/>
</dbReference>
<dbReference type="AlphaFoldDB" id="G3Y8F0"/>
<dbReference type="Pfam" id="PF01040">
    <property type="entry name" value="UbiA"/>
    <property type="match status" value="1"/>
</dbReference>
<evidence type="ECO:0000313" key="10">
    <source>
        <dbReference type="Proteomes" id="UP000009038"/>
    </source>
</evidence>
<proteinExistence type="predicted"/>
<feature type="transmembrane region" description="Helical" evidence="8">
    <location>
        <begin position="12"/>
        <end position="33"/>
    </location>
</feature>
<feature type="compositionally biased region" description="Low complexity" evidence="7">
    <location>
        <begin position="406"/>
        <end position="425"/>
    </location>
</feature>
<evidence type="ECO:0000256" key="4">
    <source>
        <dbReference type="ARBA" id="ARBA00022989"/>
    </source>
</evidence>
<keyword evidence="5 8" id="KW-0472">Membrane</keyword>